<evidence type="ECO:0000256" key="1">
    <source>
        <dbReference type="SAM" id="MobiDB-lite"/>
    </source>
</evidence>
<accession>A0AAD9MBT2</accession>
<dbReference type="PANTHER" id="PTHR34815:SF4">
    <property type="entry name" value="N-ACETYLTRANSFERASE DOMAIN-CONTAINING PROTEIN"/>
    <property type="match status" value="1"/>
</dbReference>
<dbReference type="AlphaFoldDB" id="A0AAD9MBT2"/>
<comment type="caution">
    <text evidence="3">The sequence shown here is derived from an EMBL/GenBank/DDBJ whole genome shotgun (WGS) entry which is preliminary data.</text>
</comment>
<dbReference type="InterPro" id="IPR055100">
    <property type="entry name" value="GNAT_LYC1-like"/>
</dbReference>
<keyword evidence="4" id="KW-1185">Reference proteome</keyword>
<dbReference type="Proteomes" id="UP001217918">
    <property type="component" value="Unassembled WGS sequence"/>
</dbReference>
<proteinExistence type="predicted"/>
<evidence type="ECO:0000259" key="2">
    <source>
        <dbReference type="PROSITE" id="PS51186"/>
    </source>
</evidence>
<evidence type="ECO:0000313" key="4">
    <source>
        <dbReference type="Proteomes" id="UP001217918"/>
    </source>
</evidence>
<protein>
    <recommendedName>
        <fullName evidence="2">N-acetyltransferase domain-containing protein</fullName>
    </recommendedName>
</protein>
<dbReference type="Pfam" id="PF22998">
    <property type="entry name" value="GNAT_LYC1-like"/>
    <property type="match status" value="1"/>
</dbReference>
<dbReference type="InterPro" id="IPR000182">
    <property type="entry name" value="GNAT_dom"/>
</dbReference>
<dbReference type="Pfam" id="PF00583">
    <property type="entry name" value="Acetyltransf_1"/>
    <property type="match status" value="1"/>
</dbReference>
<sequence>MGSSTTTTTTTTTTPPDLLLLPSSSSPSLVLTHPTPAELGRTWTLTHPHWGGALSPAAYLRREAYLMTVPLARRGGITHWILTTTADAAATPPRPVLSSCESIRKGALVATARPHPQVLRGTTHGIASVFTDPALRGRGYARRMMRELGARLRGWQAADDHDHDHDNAALFSVLHSDVGRDFYARLGWRPMEAVHYAFPPAAPVAADEKKEPMDGPSKEELDTSITAVPIRYHDLAELCAVDEQLLAQTLARRAADPAVRPGTHLFALQPELDAMLWHMMREDYMTTHIFGRTASVRGAVVALPPAPAPRRVWAVWARGYYGGLKRAEGNTLHVLRVAVEDEAARPTTPAELAAALGAILAVARAEAAAWHVQDVQLWNPEPAVRAAIAACGVPYAVVERQTESIPSVMWYGQAEGGQGEPELEWVANEKYAWC</sequence>
<name>A0AAD9MBT2_9PEZI</name>
<dbReference type="InterPro" id="IPR016181">
    <property type="entry name" value="Acyl_CoA_acyltransferase"/>
</dbReference>
<gene>
    <name evidence="3" type="ORF">P8C59_000989</name>
</gene>
<dbReference type="InterPro" id="IPR053013">
    <property type="entry name" value="LAT"/>
</dbReference>
<dbReference type="Gene3D" id="3.40.630.30">
    <property type="match status" value="1"/>
</dbReference>
<evidence type="ECO:0000313" key="3">
    <source>
        <dbReference type="EMBL" id="KAK2067231.1"/>
    </source>
</evidence>
<organism evidence="3 4">
    <name type="scientific">Phyllachora maydis</name>
    <dbReference type="NCBI Taxonomy" id="1825666"/>
    <lineage>
        <taxon>Eukaryota</taxon>
        <taxon>Fungi</taxon>
        <taxon>Dikarya</taxon>
        <taxon>Ascomycota</taxon>
        <taxon>Pezizomycotina</taxon>
        <taxon>Sordariomycetes</taxon>
        <taxon>Sordariomycetidae</taxon>
        <taxon>Phyllachorales</taxon>
        <taxon>Phyllachoraceae</taxon>
        <taxon>Phyllachora</taxon>
    </lineage>
</organism>
<dbReference type="CDD" id="cd04301">
    <property type="entry name" value="NAT_SF"/>
    <property type="match status" value="1"/>
</dbReference>
<dbReference type="PROSITE" id="PS51186">
    <property type="entry name" value="GNAT"/>
    <property type="match status" value="1"/>
</dbReference>
<dbReference type="EMBL" id="JAQQPM010000001">
    <property type="protein sequence ID" value="KAK2067231.1"/>
    <property type="molecule type" value="Genomic_DNA"/>
</dbReference>
<dbReference type="GO" id="GO:0016747">
    <property type="term" value="F:acyltransferase activity, transferring groups other than amino-acyl groups"/>
    <property type="evidence" value="ECO:0007669"/>
    <property type="project" value="InterPro"/>
</dbReference>
<dbReference type="PANTHER" id="PTHR34815">
    <property type="entry name" value="LYSINE ACETYLTRANSFERASE"/>
    <property type="match status" value="1"/>
</dbReference>
<dbReference type="SUPFAM" id="SSF55729">
    <property type="entry name" value="Acyl-CoA N-acyltransferases (Nat)"/>
    <property type="match status" value="1"/>
</dbReference>
<reference evidence="3" key="1">
    <citation type="journal article" date="2023" name="Mol. Plant Microbe Interact.">
        <title>Elucidating the Obligate Nature and Biological Capacity of an Invasive Fungal Corn Pathogen.</title>
        <authorList>
            <person name="MacCready J.S."/>
            <person name="Roggenkamp E.M."/>
            <person name="Gdanetz K."/>
            <person name="Chilvers M.I."/>
        </authorList>
    </citation>
    <scope>NUCLEOTIDE SEQUENCE</scope>
    <source>
        <strain evidence="3">PM02</strain>
    </source>
</reference>
<feature type="region of interest" description="Disordered" evidence="1">
    <location>
        <begin position="1"/>
        <end position="27"/>
    </location>
</feature>
<feature type="domain" description="N-acetyltransferase" evidence="2">
    <location>
        <begin position="40"/>
        <end position="214"/>
    </location>
</feature>